<keyword evidence="3" id="KW-1185">Reference proteome</keyword>
<accession>A0ABN2JVD2</accession>
<sequence length="298" mass="31807">MSLLARLARLAEQHADDLGHEVRPLQIGARQIDTDREPVLMGVVNLSRDSAYRESIAVSAESALRKARVQVAQGAHVVDLGAESSRPSASGVDPEVQLRSLRPVVEAVVADGIAVSVECYDTGVARAGLESGASVLNLTGSGDDDTMFSLAAEHGASLVLCHIQGTHARDLDGTDVADDPFDAMLDAFGRRLERATELGVPSLAIDPGIGFGFRMHDPASRARYQATTLVNSFRLRRLGVPICHALPHAFDVFEDQFRTAEGFFAVLAHLGGTGVYRTHEVAHVRAVLEAVSLVDLEG</sequence>
<dbReference type="SUPFAM" id="SSF51717">
    <property type="entry name" value="Dihydropteroate synthetase-like"/>
    <property type="match status" value="1"/>
</dbReference>
<comment type="caution">
    <text evidence="2">The sequence shown here is derived from an EMBL/GenBank/DDBJ whole genome shotgun (WGS) entry which is preliminary data.</text>
</comment>
<dbReference type="PROSITE" id="PS00793">
    <property type="entry name" value="DHPS_2"/>
    <property type="match status" value="1"/>
</dbReference>
<dbReference type="InterPro" id="IPR000489">
    <property type="entry name" value="Pterin-binding_dom"/>
</dbReference>
<proteinExistence type="predicted"/>
<evidence type="ECO:0000313" key="3">
    <source>
        <dbReference type="Proteomes" id="UP001501057"/>
    </source>
</evidence>
<dbReference type="PANTHER" id="PTHR20941:SF1">
    <property type="entry name" value="FOLIC ACID SYNTHESIS PROTEIN FOL1"/>
    <property type="match status" value="1"/>
</dbReference>
<dbReference type="PROSITE" id="PS50972">
    <property type="entry name" value="PTERIN_BINDING"/>
    <property type="match status" value="1"/>
</dbReference>
<feature type="domain" description="Pterin-binding" evidence="1">
    <location>
        <begin position="38"/>
        <end position="289"/>
    </location>
</feature>
<dbReference type="Pfam" id="PF00809">
    <property type="entry name" value="Pterin_bind"/>
    <property type="match status" value="1"/>
</dbReference>
<dbReference type="EMBL" id="BAAAME010000004">
    <property type="protein sequence ID" value="GAA1740183.1"/>
    <property type="molecule type" value="Genomic_DNA"/>
</dbReference>
<dbReference type="RefSeq" id="WP_344200942.1">
    <property type="nucleotide sequence ID" value="NZ_BAAAME010000004.1"/>
</dbReference>
<dbReference type="Proteomes" id="UP001501057">
    <property type="component" value="Unassembled WGS sequence"/>
</dbReference>
<protein>
    <recommendedName>
        <fullName evidence="1">Pterin-binding domain-containing protein</fullName>
    </recommendedName>
</protein>
<dbReference type="PANTHER" id="PTHR20941">
    <property type="entry name" value="FOLATE SYNTHESIS PROTEINS"/>
    <property type="match status" value="1"/>
</dbReference>
<dbReference type="InterPro" id="IPR045031">
    <property type="entry name" value="DHP_synth-like"/>
</dbReference>
<gene>
    <name evidence="2" type="ORF">GCM10009710_20570</name>
</gene>
<dbReference type="Gene3D" id="3.20.20.20">
    <property type="entry name" value="Dihydropteroate synthase-like"/>
    <property type="match status" value="1"/>
</dbReference>
<dbReference type="InterPro" id="IPR011005">
    <property type="entry name" value="Dihydropteroate_synth-like_sf"/>
</dbReference>
<reference evidence="2 3" key="1">
    <citation type="journal article" date="2019" name="Int. J. Syst. Evol. Microbiol.">
        <title>The Global Catalogue of Microorganisms (GCM) 10K type strain sequencing project: providing services to taxonomists for standard genome sequencing and annotation.</title>
        <authorList>
            <consortium name="The Broad Institute Genomics Platform"/>
            <consortium name="The Broad Institute Genome Sequencing Center for Infectious Disease"/>
            <person name="Wu L."/>
            <person name="Ma J."/>
        </authorList>
    </citation>
    <scope>NUCLEOTIDE SEQUENCE [LARGE SCALE GENOMIC DNA]</scope>
    <source>
        <strain evidence="2 3">JCM 13518</strain>
    </source>
</reference>
<evidence type="ECO:0000259" key="1">
    <source>
        <dbReference type="PROSITE" id="PS50972"/>
    </source>
</evidence>
<name>A0ABN2JVD2_9ACTN</name>
<organism evidence="2 3">
    <name type="scientific">Aeromicrobium alkaliterrae</name>
    <dbReference type="NCBI Taxonomy" id="302168"/>
    <lineage>
        <taxon>Bacteria</taxon>
        <taxon>Bacillati</taxon>
        <taxon>Actinomycetota</taxon>
        <taxon>Actinomycetes</taxon>
        <taxon>Propionibacteriales</taxon>
        <taxon>Nocardioidaceae</taxon>
        <taxon>Aeromicrobium</taxon>
    </lineage>
</organism>
<evidence type="ECO:0000313" key="2">
    <source>
        <dbReference type="EMBL" id="GAA1740183.1"/>
    </source>
</evidence>